<dbReference type="InterPro" id="IPR000045">
    <property type="entry name" value="Prepilin_IV_endopep_pep"/>
</dbReference>
<gene>
    <name evidence="4" type="ORF">LMG24238_05738</name>
</gene>
<dbReference type="InterPro" id="IPR050882">
    <property type="entry name" value="Prepilin_peptidase/N-MTase"/>
</dbReference>
<dbReference type="GO" id="GO:0006465">
    <property type="term" value="P:signal peptide processing"/>
    <property type="evidence" value="ECO:0007669"/>
    <property type="project" value="TreeGrafter"/>
</dbReference>
<evidence type="ECO:0000313" key="4">
    <source>
        <dbReference type="EMBL" id="CAB3731036.1"/>
    </source>
</evidence>
<feature type="domain" description="Prepilin type IV endopeptidase peptidase" evidence="3">
    <location>
        <begin position="23"/>
        <end position="127"/>
    </location>
</feature>
<comment type="similarity">
    <text evidence="1">Belongs to the peptidase A24 family.</text>
</comment>
<dbReference type="Gene3D" id="1.20.120.1220">
    <property type="match status" value="1"/>
</dbReference>
<keyword evidence="2" id="KW-1133">Transmembrane helix</keyword>
<evidence type="ECO:0000256" key="2">
    <source>
        <dbReference type="SAM" id="Phobius"/>
    </source>
</evidence>
<feature type="transmembrane region" description="Helical" evidence="2">
    <location>
        <begin position="115"/>
        <end position="135"/>
    </location>
</feature>
<dbReference type="Pfam" id="PF01478">
    <property type="entry name" value="Peptidase_A24"/>
    <property type="match status" value="1"/>
</dbReference>
<evidence type="ECO:0000259" key="3">
    <source>
        <dbReference type="Pfam" id="PF01478"/>
    </source>
</evidence>
<protein>
    <recommendedName>
        <fullName evidence="3">Prepilin type IV endopeptidase peptidase domain-containing protein</fullName>
    </recommendedName>
</protein>
<proteinExistence type="inferred from homology"/>
<feature type="transmembrane region" description="Helical" evidence="2">
    <location>
        <begin position="72"/>
        <end position="95"/>
    </location>
</feature>
<keyword evidence="2" id="KW-0812">Transmembrane</keyword>
<dbReference type="AlphaFoldDB" id="A0A6J5CCA5"/>
<keyword evidence="2" id="KW-0472">Membrane</keyword>
<feature type="transmembrane region" description="Helical" evidence="2">
    <location>
        <begin position="156"/>
        <end position="177"/>
    </location>
</feature>
<accession>A0A6J5CCA5</accession>
<feature type="transmembrane region" description="Helical" evidence="2">
    <location>
        <begin position="42"/>
        <end position="60"/>
    </location>
</feature>
<dbReference type="GO" id="GO:0005886">
    <property type="term" value="C:plasma membrane"/>
    <property type="evidence" value="ECO:0007669"/>
    <property type="project" value="TreeGrafter"/>
</dbReference>
<sequence>MVVVRMRFVSPVEADMNPSVALILFVAWAAWVAVCDCRSRRISNSIIVTGLVTALACALLRQNPFGISIAQAALGAAVGLVALLPFFAIGVMGAADVKVFAVLGAWCGVHALFGLWAIASLAAGAHAVWLLIATRTRFASLLQRRAPTFELAGRRATPFVACLTVPTIVWLATQVVAGGAR</sequence>
<reference evidence="4 5" key="1">
    <citation type="submission" date="2020-04" db="EMBL/GenBank/DDBJ databases">
        <authorList>
            <person name="De Canck E."/>
        </authorList>
    </citation>
    <scope>NUCLEOTIDE SEQUENCE [LARGE SCALE GENOMIC DNA]</scope>
    <source>
        <strain evidence="4 5">LMG 24238</strain>
    </source>
</reference>
<dbReference type="GO" id="GO:0004190">
    <property type="term" value="F:aspartic-type endopeptidase activity"/>
    <property type="evidence" value="ECO:0007669"/>
    <property type="project" value="InterPro"/>
</dbReference>
<name>A0A6J5CCA5_9BURK</name>
<dbReference type="Proteomes" id="UP000494255">
    <property type="component" value="Unassembled WGS sequence"/>
</dbReference>
<organism evidence="4 5">
    <name type="scientific">Paraburkholderia sediminicola</name>
    <dbReference type="NCBI Taxonomy" id="458836"/>
    <lineage>
        <taxon>Bacteria</taxon>
        <taxon>Pseudomonadati</taxon>
        <taxon>Pseudomonadota</taxon>
        <taxon>Betaproteobacteria</taxon>
        <taxon>Burkholderiales</taxon>
        <taxon>Burkholderiaceae</taxon>
        <taxon>Paraburkholderia</taxon>
    </lineage>
</organism>
<dbReference type="PANTHER" id="PTHR30487:SF0">
    <property type="entry name" value="PREPILIN LEADER PEPTIDASE_N-METHYLTRANSFERASE-RELATED"/>
    <property type="match status" value="1"/>
</dbReference>
<evidence type="ECO:0000313" key="5">
    <source>
        <dbReference type="Proteomes" id="UP000494255"/>
    </source>
</evidence>
<evidence type="ECO:0000256" key="1">
    <source>
        <dbReference type="ARBA" id="ARBA00005801"/>
    </source>
</evidence>
<keyword evidence="5" id="KW-1185">Reference proteome</keyword>
<dbReference type="PANTHER" id="PTHR30487">
    <property type="entry name" value="TYPE 4 PREPILIN-LIKE PROTEINS LEADER PEPTIDE-PROCESSING ENZYME"/>
    <property type="match status" value="1"/>
</dbReference>
<dbReference type="EMBL" id="CADIKC010000009">
    <property type="protein sequence ID" value="CAB3731036.1"/>
    <property type="molecule type" value="Genomic_DNA"/>
</dbReference>